<dbReference type="SUPFAM" id="SSF69118">
    <property type="entry name" value="AhpD-like"/>
    <property type="match status" value="1"/>
</dbReference>
<dbReference type="Pfam" id="PF02627">
    <property type="entry name" value="CMD"/>
    <property type="match status" value="1"/>
</dbReference>
<dbReference type="InterPro" id="IPR029032">
    <property type="entry name" value="AhpD-like"/>
</dbReference>
<dbReference type="InterPro" id="IPR003779">
    <property type="entry name" value="CMD-like"/>
</dbReference>
<dbReference type="STRING" id="1842727.RD110_21840"/>
<name>A0A1P8K0K0_9BURK</name>
<keyword evidence="3" id="KW-1185">Reference proteome</keyword>
<dbReference type="PANTHER" id="PTHR34846:SF11">
    <property type="entry name" value="4-CARBOXYMUCONOLACTONE DECARBOXYLASE FAMILY PROTEIN (AFU_ORTHOLOGUE AFUA_6G11590)"/>
    <property type="match status" value="1"/>
</dbReference>
<accession>A0A1P8K0K0</accession>
<gene>
    <name evidence="2" type="ORF">RD110_21840</name>
</gene>
<feature type="domain" description="Carboxymuconolactone decarboxylase-like" evidence="1">
    <location>
        <begin position="28"/>
        <end position="108"/>
    </location>
</feature>
<sequence length="165" mass="17959">MAQRDAYERIVSGRGKLPRPYATLLASPDVAEMVEKLSTKLWHGALPRQVLEAVFLSVASEQQCRYQWDNHAAKALETGISQECLDGIRKGLVPDQPPALSAALAFASEMQRTKRVQDSTFASVVSHFGEQGTAELCAFLALATTISFLLNVQRTDGDVASAVRP</sequence>
<dbReference type="Gene3D" id="1.20.1290.10">
    <property type="entry name" value="AhpD-like"/>
    <property type="match status" value="1"/>
</dbReference>
<dbReference type="GO" id="GO:0051920">
    <property type="term" value="F:peroxiredoxin activity"/>
    <property type="evidence" value="ECO:0007669"/>
    <property type="project" value="InterPro"/>
</dbReference>
<dbReference type="EMBL" id="CP019236">
    <property type="protein sequence ID" value="APW39529.1"/>
    <property type="molecule type" value="Genomic_DNA"/>
</dbReference>
<organism evidence="2 3">
    <name type="scientific">Rhodoferax koreensis</name>
    <dbReference type="NCBI Taxonomy" id="1842727"/>
    <lineage>
        <taxon>Bacteria</taxon>
        <taxon>Pseudomonadati</taxon>
        <taxon>Pseudomonadota</taxon>
        <taxon>Betaproteobacteria</taxon>
        <taxon>Burkholderiales</taxon>
        <taxon>Comamonadaceae</taxon>
        <taxon>Rhodoferax</taxon>
    </lineage>
</organism>
<dbReference type="AlphaFoldDB" id="A0A1P8K0K0"/>
<reference evidence="2 3" key="1">
    <citation type="submission" date="2017-01" db="EMBL/GenBank/DDBJ databases">
        <authorList>
            <person name="Mah S.A."/>
            <person name="Swanson W.J."/>
            <person name="Moy G.W."/>
            <person name="Vacquier V.D."/>
        </authorList>
    </citation>
    <scope>NUCLEOTIDE SEQUENCE [LARGE SCALE GENOMIC DNA]</scope>
    <source>
        <strain evidence="2 3">DCY110</strain>
    </source>
</reference>
<dbReference type="PANTHER" id="PTHR34846">
    <property type="entry name" value="4-CARBOXYMUCONOLACTONE DECARBOXYLASE FAMILY PROTEIN (AFU_ORTHOLOGUE AFUA_6G11590)"/>
    <property type="match status" value="1"/>
</dbReference>
<evidence type="ECO:0000313" key="2">
    <source>
        <dbReference type="EMBL" id="APW39529.1"/>
    </source>
</evidence>
<protein>
    <recommendedName>
        <fullName evidence="1">Carboxymuconolactone decarboxylase-like domain-containing protein</fullName>
    </recommendedName>
</protein>
<dbReference type="Proteomes" id="UP000186609">
    <property type="component" value="Chromosome"/>
</dbReference>
<evidence type="ECO:0000259" key="1">
    <source>
        <dbReference type="Pfam" id="PF02627"/>
    </source>
</evidence>
<proteinExistence type="predicted"/>
<dbReference type="KEGG" id="rhy:RD110_21840"/>
<evidence type="ECO:0000313" key="3">
    <source>
        <dbReference type="Proteomes" id="UP000186609"/>
    </source>
</evidence>